<dbReference type="Proteomes" id="UP000323917">
    <property type="component" value="Chromosome"/>
</dbReference>
<dbReference type="EMBL" id="CP042913">
    <property type="protein sequence ID" value="QEG35140.1"/>
    <property type="molecule type" value="Genomic_DNA"/>
</dbReference>
<name>A0A5B9QC21_9BACT</name>
<dbReference type="AlphaFoldDB" id="A0A5B9QC21"/>
<reference evidence="1 2" key="1">
    <citation type="submission" date="2019-08" db="EMBL/GenBank/DDBJ databases">
        <title>Deep-cultivation of Planctomycetes and their phenomic and genomic characterization uncovers novel biology.</title>
        <authorList>
            <person name="Wiegand S."/>
            <person name="Jogler M."/>
            <person name="Boedeker C."/>
            <person name="Pinto D."/>
            <person name="Vollmers J."/>
            <person name="Rivas-Marin E."/>
            <person name="Kohn T."/>
            <person name="Peeters S.H."/>
            <person name="Heuer A."/>
            <person name="Rast P."/>
            <person name="Oberbeckmann S."/>
            <person name="Bunk B."/>
            <person name="Jeske O."/>
            <person name="Meyerdierks A."/>
            <person name="Storesund J.E."/>
            <person name="Kallscheuer N."/>
            <person name="Luecker S."/>
            <person name="Lage O.M."/>
            <person name="Pohl T."/>
            <person name="Merkel B.J."/>
            <person name="Hornburger P."/>
            <person name="Mueller R.-W."/>
            <person name="Bruemmer F."/>
            <person name="Labrenz M."/>
            <person name="Spormann A.M."/>
            <person name="Op den Camp H."/>
            <person name="Overmann J."/>
            <person name="Amann R."/>
            <person name="Jetten M.S.M."/>
            <person name="Mascher T."/>
            <person name="Medema M.H."/>
            <person name="Devos D.P."/>
            <person name="Kaster A.-K."/>
            <person name="Ovreas L."/>
            <person name="Rohde M."/>
            <person name="Galperin M.Y."/>
            <person name="Jogler C."/>
        </authorList>
    </citation>
    <scope>NUCLEOTIDE SEQUENCE [LARGE SCALE GENOMIC DNA]</scope>
    <source>
        <strain evidence="1 2">Pr1d</strain>
    </source>
</reference>
<evidence type="ECO:0000313" key="2">
    <source>
        <dbReference type="Proteomes" id="UP000323917"/>
    </source>
</evidence>
<sequence length="58" mass="6739">MILTMKPVVQDEQVMAFLRKLKPSIKHTDFSGISVWLGLSSWFRANWNFEPDPFARNG</sequence>
<gene>
    <name evidence="1" type="ORF">Pr1d_24310</name>
</gene>
<dbReference type="KEGG" id="bgok:Pr1d_24310"/>
<protein>
    <submittedName>
        <fullName evidence="1">Uncharacterized protein</fullName>
    </submittedName>
</protein>
<accession>A0A5B9QC21</accession>
<organism evidence="1 2">
    <name type="scientific">Bythopirellula goksoeyrii</name>
    <dbReference type="NCBI Taxonomy" id="1400387"/>
    <lineage>
        <taxon>Bacteria</taxon>
        <taxon>Pseudomonadati</taxon>
        <taxon>Planctomycetota</taxon>
        <taxon>Planctomycetia</taxon>
        <taxon>Pirellulales</taxon>
        <taxon>Lacipirellulaceae</taxon>
        <taxon>Bythopirellula</taxon>
    </lineage>
</organism>
<proteinExistence type="predicted"/>
<keyword evidence="2" id="KW-1185">Reference proteome</keyword>
<evidence type="ECO:0000313" key="1">
    <source>
        <dbReference type="EMBL" id="QEG35140.1"/>
    </source>
</evidence>